<accession>A0ABV3X7H4</accession>
<dbReference type="EMBL" id="JARVLH010000008">
    <property type="protein sequence ID" value="MEX5286145.1"/>
    <property type="molecule type" value="Genomic_DNA"/>
</dbReference>
<proteinExistence type="predicted"/>
<organism evidence="2 3">
    <name type="scientific">Selenomonas sputigena</name>
    <dbReference type="NCBI Taxonomy" id="69823"/>
    <lineage>
        <taxon>Bacteria</taxon>
        <taxon>Bacillati</taxon>
        <taxon>Bacillota</taxon>
        <taxon>Negativicutes</taxon>
        <taxon>Selenomonadales</taxon>
        <taxon>Selenomonadaceae</taxon>
        <taxon>Selenomonas</taxon>
    </lineage>
</organism>
<protein>
    <submittedName>
        <fullName evidence="2">Uncharacterized protein</fullName>
    </submittedName>
</protein>
<keyword evidence="1" id="KW-0812">Transmembrane</keyword>
<keyword evidence="3" id="KW-1185">Reference proteome</keyword>
<feature type="transmembrane region" description="Helical" evidence="1">
    <location>
        <begin position="12"/>
        <end position="34"/>
    </location>
</feature>
<name>A0ABV3X7H4_9FIRM</name>
<keyword evidence="1" id="KW-1133">Transmembrane helix</keyword>
<evidence type="ECO:0000313" key="3">
    <source>
        <dbReference type="Proteomes" id="UP001559623"/>
    </source>
</evidence>
<reference evidence="2 3" key="1">
    <citation type="submission" date="2023-04" db="EMBL/GenBank/DDBJ databases">
        <title>Genome Sequence of Selenomonas sputigena ATCC 33150.</title>
        <authorList>
            <person name="Miller D.P."/>
            <person name="Anvari S."/>
            <person name="Polson S.W."/>
            <person name="Macdonald M."/>
            <person name="Mcdowell J.V."/>
        </authorList>
    </citation>
    <scope>NUCLEOTIDE SEQUENCE [LARGE SCALE GENOMIC DNA]</scope>
    <source>
        <strain evidence="2 3">ATCC 33150</strain>
    </source>
</reference>
<dbReference type="RefSeq" id="WP_368847866.1">
    <property type="nucleotide sequence ID" value="NZ_CP194411.1"/>
</dbReference>
<comment type="caution">
    <text evidence="2">The sequence shown here is derived from an EMBL/GenBank/DDBJ whole genome shotgun (WGS) entry which is preliminary data.</text>
</comment>
<dbReference type="Proteomes" id="UP001559623">
    <property type="component" value="Unassembled WGS sequence"/>
</dbReference>
<evidence type="ECO:0000256" key="1">
    <source>
        <dbReference type="SAM" id="Phobius"/>
    </source>
</evidence>
<sequence>MFAGIAGFVERKIFMLFLFVPSIEIITAAAASFIGGAALGQRVCDAVEPSRREHP</sequence>
<evidence type="ECO:0000313" key="2">
    <source>
        <dbReference type="EMBL" id="MEX5286145.1"/>
    </source>
</evidence>
<gene>
    <name evidence="2" type="ORF">QCO44_11035</name>
</gene>
<keyword evidence="1" id="KW-0472">Membrane</keyword>